<evidence type="ECO:0000256" key="7">
    <source>
        <dbReference type="ARBA" id="ARBA00022771"/>
    </source>
</evidence>
<feature type="compositionally biased region" description="Acidic residues" evidence="15">
    <location>
        <begin position="196"/>
        <end position="224"/>
    </location>
</feature>
<dbReference type="SMART" id="SM01014">
    <property type="entry name" value="ARID"/>
    <property type="match status" value="1"/>
</dbReference>
<keyword evidence="6" id="KW-0677">Repeat</keyword>
<comment type="subcellular location">
    <subcellularLocation>
        <location evidence="2">Nucleus</location>
    </subcellularLocation>
</comment>
<comment type="cofactor">
    <cofactor evidence="1">
        <name>Fe(2+)</name>
        <dbReference type="ChEBI" id="CHEBI:29033"/>
    </cofactor>
</comment>
<evidence type="ECO:0000256" key="3">
    <source>
        <dbReference type="ARBA" id="ARBA00006801"/>
    </source>
</evidence>
<dbReference type="PANTHER" id="PTHR10694">
    <property type="entry name" value="LYSINE-SPECIFIC DEMETHYLASE"/>
    <property type="match status" value="1"/>
</dbReference>
<keyword evidence="19" id="KW-1185">Reference proteome</keyword>
<dbReference type="GO" id="GO:0003677">
    <property type="term" value="F:DNA binding"/>
    <property type="evidence" value="ECO:0007669"/>
    <property type="project" value="InterPro"/>
</dbReference>
<feature type="domain" description="ARID" evidence="16">
    <location>
        <begin position="90"/>
        <end position="180"/>
    </location>
</feature>
<dbReference type="FunFam" id="1.10.150.60:FF:000001">
    <property type="entry name" value="Putative lysine-specific demethylase 5b"/>
    <property type="match status" value="1"/>
</dbReference>
<dbReference type="Gene3D" id="1.10.150.60">
    <property type="entry name" value="ARID DNA-binding domain"/>
    <property type="match status" value="1"/>
</dbReference>
<evidence type="ECO:0000259" key="16">
    <source>
        <dbReference type="PROSITE" id="PS51011"/>
    </source>
</evidence>
<evidence type="ECO:0000256" key="13">
    <source>
        <dbReference type="ARBA" id="ARBA00023242"/>
    </source>
</evidence>
<comment type="similarity">
    <text evidence="3">Belongs to the JARID1 histone demethylase family.</text>
</comment>
<comment type="caution">
    <text evidence="18">The sequence shown here is derived from an EMBL/GenBank/DDBJ whole genome shotgun (WGS) entry which is preliminary data.</text>
</comment>
<accession>A0A7J5ZET6</accession>
<dbReference type="Proteomes" id="UP000518266">
    <property type="component" value="Unassembled WGS sequence"/>
</dbReference>
<evidence type="ECO:0000256" key="8">
    <source>
        <dbReference type="ARBA" id="ARBA00022833"/>
    </source>
</evidence>
<evidence type="ECO:0000256" key="2">
    <source>
        <dbReference type="ARBA" id="ARBA00004123"/>
    </source>
</evidence>
<keyword evidence="11" id="KW-0560">Oxidoreductase</keyword>
<dbReference type="SUPFAM" id="SSF46774">
    <property type="entry name" value="ARID-like"/>
    <property type="match status" value="1"/>
</dbReference>
<evidence type="ECO:0000256" key="1">
    <source>
        <dbReference type="ARBA" id="ARBA00001954"/>
    </source>
</evidence>
<evidence type="ECO:0000256" key="11">
    <source>
        <dbReference type="ARBA" id="ARBA00023002"/>
    </source>
</evidence>
<dbReference type="SMART" id="SM00501">
    <property type="entry name" value="BRIGHT"/>
    <property type="match status" value="1"/>
</dbReference>
<name>A0A7J5ZET6_DISMA</name>
<dbReference type="CDD" id="cd16873">
    <property type="entry name" value="ARID_KDM5A"/>
    <property type="match status" value="1"/>
</dbReference>
<dbReference type="OrthoDB" id="1678912at2759"/>
<dbReference type="GO" id="GO:0000785">
    <property type="term" value="C:chromatin"/>
    <property type="evidence" value="ECO:0007669"/>
    <property type="project" value="TreeGrafter"/>
</dbReference>
<dbReference type="GO" id="GO:0006355">
    <property type="term" value="P:regulation of DNA-templated transcription"/>
    <property type="evidence" value="ECO:0007669"/>
    <property type="project" value="TreeGrafter"/>
</dbReference>
<dbReference type="EC" id="1.14.11.67" evidence="4"/>
<evidence type="ECO:0000256" key="9">
    <source>
        <dbReference type="ARBA" id="ARBA00022853"/>
    </source>
</evidence>
<keyword evidence="9" id="KW-0156">Chromatin regulator</keyword>
<dbReference type="GO" id="GO:0005634">
    <property type="term" value="C:nucleus"/>
    <property type="evidence" value="ECO:0007669"/>
    <property type="project" value="UniProtKB-SubCell"/>
</dbReference>
<dbReference type="InterPro" id="IPR047974">
    <property type="entry name" value="KDM5A_ARID"/>
</dbReference>
<evidence type="ECO:0000313" key="18">
    <source>
        <dbReference type="EMBL" id="KAF3859529.1"/>
    </source>
</evidence>
<comment type="catalytic activity">
    <reaction evidence="14">
        <text>N(6),N(6),N(6)-trimethyl-L-lysyl(4)-[histone H3] + 3 2-oxoglutarate + 3 O2 = L-lysyl(4)-[histone H3] + 3 formaldehyde + 3 succinate + 3 CO2</text>
        <dbReference type="Rhea" id="RHEA:60208"/>
        <dbReference type="Rhea" id="RHEA-COMP:15537"/>
        <dbReference type="Rhea" id="RHEA-COMP:15547"/>
        <dbReference type="ChEBI" id="CHEBI:15379"/>
        <dbReference type="ChEBI" id="CHEBI:16526"/>
        <dbReference type="ChEBI" id="CHEBI:16810"/>
        <dbReference type="ChEBI" id="CHEBI:16842"/>
        <dbReference type="ChEBI" id="CHEBI:29969"/>
        <dbReference type="ChEBI" id="CHEBI:30031"/>
        <dbReference type="ChEBI" id="CHEBI:61961"/>
        <dbReference type="EC" id="1.14.11.67"/>
    </reaction>
</comment>
<keyword evidence="12" id="KW-0408">Iron</keyword>
<evidence type="ECO:0000256" key="14">
    <source>
        <dbReference type="ARBA" id="ARBA00048734"/>
    </source>
</evidence>
<dbReference type="AlphaFoldDB" id="A0A7J5ZET6"/>
<reference evidence="18 19" key="1">
    <citation type="submission" date="2020-03" db="EMBL/GenBank/DDBJ databases">
        <title>Dissostichus mawsoni Genome sequencing and assembly.</title>
        <authorList>
            <person name="Park H."/>
        </authorList>
    </citation>
    <scope>NUCLEOTIDE SEQUENCE [LARGE SCALE GENOMIC DNA]</scope>
    <source>
        <strain evidence="18">DM0001</strain>
        <tissue evidence="18">Muscle</tissue>
    </source>
</reference>
<dbReference type="PANTHER" id="PTHR10694:SF17">
    <property type="entry name" value="LYSINE-SPECIFIC DEMETHYLASE 5A"/>
    <property type="match status" value="1"/>
</dbReference>
<proteinExistence type="inferred from homology"/>
<dbReference type="PROSITE" id="PS51011">
    <property type="entry name" value="ARID"/>
    <property type="match status" value="1"/>
</dbReference>
<dbReference type="Pfam" id="PF01388">
    <property type="entry name" value="ARID"/>
    <property type="match status" value="1"/>
</dbReference>
<keyword evidence="8" id="KW-0862">Zinc</keyword>
<dbReference type="SMART" id="SM00545">
    <property type="entry name" value="JmjN"/>
    <property type="match status" value="1"/>
</dbReference>
<gene>
    <name evidence="18" type="ORF">F7725_021928</name>
</gene>
<dbReference type="PROSITE" id="PS51183">
    <property type="entry name" value="JMJN"/>
    <property type="match status" value="1"/>
</dbReference>
<dbReference type="Pfam" id="PF02375">
    <property type="entry name" value="JmjN"/>
    <property type="match status" value="1"/>
</dbReference>
<keyword evidence="5" id="KW-0479">Metal-binding</keyword>
<evidence type="ECO:0000256" key="6">
    <source>
        <dbReference type="ARBA" id="ARBA00022737"/>
    </source>
</evidence>
<protein>
    <recommendedName>
        <fullName evidence="4">[histone H3]-trimethyl-L-lysine(4) demethylase</fullName>
        <ecNumber evidence="4">1.14.11.67</ecNumber>
    </recommendedName>
</protein>
<sequence length="251" mass="29043">MSAFAEFVPPPECPVFEPSWEDFSDPLGFINKIRPIAEKTGICKIRPPSKEWWFAWALSNDDWQPPFACDVRNFRFTPRVQRLNELEALTRVKLNFLDQIAKFWELQGSKTRFPHVERKVLDLYQLSKTVSLEGGFEAVCKEKRWSKVAGRMGFPAGKGTGSLLRSHYERILYPYELFQSGATLTGIQRLYEECDDGEDVDEGVGEESVEEEELDEEDEKDGDGDAMQAKERLLPERRSRRLKSEVEILHF</sequence>
<evidence type="ECO:0000256" key="10">
    <source>
        <dbReference type="ARBA" id="ARBA00022964"/>
    </source>
</evidence>
<evidence type="ECO:0000313" key="19">
    <source>
        <dbReference type="Proteomes" id="UP000518266"/>
    </source>
</evidence>
<feature type="domain" description="JmjN" evidence="17">
    <location>
        <begin position="13"/>
        <end position="54"/>
    </location>
</feature>
<dbReference type="InterPro" id="IPR003349">
    <property type="entry name" value="JmjN"/>
</dbReference>
<dbReference type="InterPro" id="IPR001606">
    <property type="entry name" value="ARID_dom"/>
</dbReference>
<evidence type="ECO:0000259" key="17">
    <source>
        <dbReference type="PROSITE" id="PS51183"/>
    </source>
</evidence>
<evidence type="ECO:0000256" key="4">
    <source>
        <dbReference type="ARBA" id="ARBA00012902"/>
    </source>
</evidence>
<keyword evidence="13" id="KW-0539">Nucleus</keyword>
<dbReference type="InterPro" id="IPR036431">
    <property type="entry name" value="ARID_dom_sf"/>
</dbReference>
<dbReference type="GO" id="GO:0034647">
    <property type="term" value="F:histone H3K4me/H3K4me2/H3K4me3 demethylase activity"/>
    <property type="evidence" value="ECO:0007669"/>
    <property type="project" value="UniProtKB-EC"/>
</dbReference>
<dbReference type="EMBL" id="JAAKFY010000003">
    <property type="protein sequence ID" value="KAF3859529.1"/>
    <property type="molecule type" value="Genomic_DNA"/>
</dbReference>
<evidence type="ECO:0000256" key="15">
    <source>
        <dbReference type="SAM" id="MobiDB-lite"/>
    </source>
</evidence>
<keyword evidence="7" id="KW-0863">Zinc-finger</keyword>
<evidence type="ECO:0000256" key="12">
    <source>
        <dbReference type="ARBA" id="ARBA00023004"/>
    </source>
</evidence>
<feature type="region of interest" description="Disordered" evidence="15">
    <location>
        <begin position="196"/>
        <end position="234"/>
    </location>
</feature>
<evidence type="ECO:0000256" key="5">
    <source>
        <dbReference type="ARBA" id="ARBA00022723"/>
    </source>
</evidence>
<dbReference type="GO" id="GO:0008270">
    <property type="term" value="F:zinc ion binding"/>
    <property type="evidence" value="ECO:0007669"/>
    <property type="project" value="UniProtKB-KW"/>
</dbReference>
<keyword evidence="10" id="KW-0223">Dioxygenase</keyword>
<organism evidence="18 19">
    <name type="scientific">Dissostichus mawsoni</name>
    <name type="common">Antarctic cod</name>
    <dbReference type="NCBI Taxonomy" id="36200"/>
    <lineage>
        <taxon>Eukaryota</taxon>
        <taxon>Metazoa</taxon>
        <taxon>Chordata</taxon>
        <taxon>Craniata</taxon>
        <taxon>Vertebrata</taxon>
        <taxon>Euteleostomi</taxon>
        <taxon>Actinopterygii</taxon>
        <taxon>Neopterygii</taxon>
        <taxon>Teleostei</taxon>
        <taxon>Neoteleostei</taxon>
        <taxon>Acanthomorphata</taxon>
        <taxon>Eupercaria</taxon>
        <taxon>Perciformes</taxon>
        <taxon>Notothenioidei</taxon>
        <taxon>Nototheniidae</taxon>
        <taxon>Dissostichus</taxon>
    </lineage>
</organism>